<dbReference type="PANTHER" id="PTHR30385">
    <property type="entry name" value="SIGMA FACTOR F FLAGELLAR"/>
    <property type="match status" value="1"/>
</dbReference>
<evidence type="ECO:0000256" key="1">
    <source>
        <dbReference type="ARBA" id="ARBA00023015"/>
    </source>
</evidence>
<keyword evidence="3" id="KW-0238">DNA-binding</keyword>
<dbReference type="InterPro" id="IPR036388">
    <property type="entry name" value="WH-like_DNA-bd_sf"/>
</dbReference>
<dbReference type="Gene3D" id="1.10.10.10">
    <property type="entry name" value="Winged helix-like DNA-binding domain superfamily/Winged helix DNA-binding domain"/>
    <property type="match status" value="1"/>
</dbReference>
<protein>
    <recommendedName>
        <fullName evidence="9">RNA polymerase sigma-70 domain-containing protein</fullName>
    </recommendedName>
</protein>
<dbReference type="GO" id="GO:0006352">
    <property type="term" value="P:DNA-templated transcription initiation"/>
    <property type="evidence" value="ECO:0007669"/>
    <property type="project" value="InterPro"/>
</dbReference>
<evidence type="ECO:0000313" key="8">
    <source>
        <dbReference type="Proteomes" id="UP000029585"/>
    </source>
</evidence>
<dbReference type="Pfam" id="PF04542">
    <property type="entry name" value="Sigma70_r2"/>
    <property type="match status" value="1"/>
</dbReference>
<dbReference type="NCBIfam" id="TIGR02937">
    <property type="entry name" value="sigma70-ECF"/>
    <property type="match status" value="1"/>
</dbReference>
<dbReference type="Pfam" id="PF04545">
    <property type="entry name" value="Sigma70_r4"/>
    <property type="match status" value="1"/>
</dbReference>
<dbReference type="CDD" id="cd06171">
    <property type="entry name" value="Sigma70_r4"/>
    <property type="match status" value="1"/>
</dbReference>
<reference evidence="7 8" key="1">
    <citation type="submission" date="2011-08" db="EMBL/GenBank/DDBJ databases">
        <title>The Genome Sequence of Clostridium orbiscindens 1_3_50AFAA.</title>
        <authorList>
            <consortium name="The Broad Institute Genome Sequencing Platform"/>
            <person name="Earl A."/>
            <person name="Ward D."/>
            <person name="Feldgarden M."/>
            <person name="Gevers D."/>
            <person name="Daigneault M."/>
            <person name="Strauss J."/>
            <person name="Allen-Vercoe E."/>
            <person name="Young S.K."/>
            <person name="Zeng Q."/>
            <person name="Gargeya S."/>
            <person name="Fitzgerald M."/>
            <person name="Haas B."/>
            <person name="Abouelleil A."/>
            <person name="Alvarado L."/>
            <person name="Arachchi H.M."/>
            <person name="Berlin A."/>
            <person name="Brown A."/>
            <person name="Chapman S.B."/>
            <person name="Chen Z."/>
            <person name="Dunbar C."/>
            <person name="Freedman E."/>
            <person name="Gearin G."/>
            <person name="Gellesch M."/>
            <person name="Goldberg J."/>
            <person name="Griggs A."/>
            <person name="Gujja S."/>
            <person name="Heiman D."/>
            <person name="Howarth C."/>
            <person name="Larson L."/>
            <person name="Lui A."/>
            <person name="MacDonald P.J.P."/>
            <person name="Montmayeur A."/>
            <person name="Murphy C."/>
            <person name="Neiman D."/>
            <person name="Pearson M."/>
            <person name="Priest M."/>
            <person name="Roberts A."/>
            <person name="Saif S."/>
            <person name="Shea T."/>
            <person name="Shenoy N."/>
            <person name="Sisk P."/>
            <person name="Stolte C."/>
            <person name="Sykes S."/>
            <person name="Wortman J."/>
            <person name="Nusbaum C."/>
            <person name="Birren B."/>
        </authorList>
    </citation>
    <scope>NUCLEOTIDE SEQUENCE [LARGE SCALE GENOMIC DNA]</scope>
    <source>
        <strain evidence="7 8">1_3_50AFAA</strain>
    </source>
</reference>
<dbReference type="InterPro" id="IPR007627">
    <property type="entry name" value="RNA_pol_sigma70_r2"/>
</dbReference>
<dbReference type="PATRIC" id="fig|742738.3.peg.755"/>
<dbReference type="Proteomes" id="UP000029585">
    <property type="component" value="Unassembled WGS sequence"/>
</dbReference>
<feature type="domain" description="RNA polymerase sigma-70 region 2" evidence="5">
    <location>
        <begin position="23"/>
        <end position="80"/>
    </location>
</feature>
<dbReference type="RefSeq" id="WP_044939029.1">
    <property type="nucleotide sequence ID" value="NZ_KN174161.1"/>
</dbReference>
<dbReference type="InterPro" id="IPR013324">
    <property type="entry name" value="RNA_pol_sigma_r3/r4-like"/>
</dbReference>
<evidence type="ECO:0000256" key="4">
    <source>
        <dbReference type="ARBA" id="ARBA00023163"/>
    </source>
</evidence>
<dbReference type="InterPro" id="IPR000943">
    <property type="entry name" value="RNA_pol_sigma70"/>
</dbReference>
<keyword evidence="2" id="KW-0731">Sigma factor</keyword>
<dbReference type="HOGENOM" id="CLU_080991_0_0_9"/>
<dbReference type="GO" id="GO:0003677">
    <property type="term" value="F:DNA binding"/>
    <property type="evidence" value="ECO:0007669"/>
    <property type="project" value="UniProtKB-KW"/>
</dbReference>
<dbReference type="GO" id="GO:0016987">
    <property type="term" value="F:sigma factor activity"/>
    <property type="evidence" value="ECO:0007669"/>
    <property type="project" value="UniProtKB-KW"/>
</dbReference>
<gene>
    <name evidence="7" type="ORF">HMPREF9460_00723</name>
</gene>
<keyword evidence="1" id="KW-0805">Transcription regulation</keyword>
<name>A0A096DH50_FLAPL</name>
<keyword evidence="8" id="KW-1185">Reference proteome</keyword>
<dbReference type="PRINTS" id="PR00046">
    <property type="entry name" value="SIGMA70FCT"/>
</dbReference>
<evidence type="ECO:0008006" key="9">
    <source>
        <dbReference type="Google" id="ProtNLM"/>
    </source>
</evidence>
<dbReference type="InterPro" id="IPR014284">
    <property type="entry name" value="RNA_pol_sigma-70_dom"/>
</dbReference>
<proteinExistence type="predicted"/>
<dbReference type="InterPro" id="IPR007630">
    <property type="entry name" value="RNA_pol_sigma70_r4"/>
</dbReference>
<dbReference type="SUPFAM" id="SSF88946">
    <property type="entry name" value="Sigma2 domain of RNA polymerase sigma factors"/>
    <property type="match status" value="1"/>
</dbReference>
<keyword evidence="4" id="KW-0804">Transcription</keyword>
<dbReference type="SUPFAM" id="SSF88659">
    <property type="entry name" value="Sigma3 and sigma4 domains of RNA polymerase sigma factors"/>
    <property type="match status" value="1"/>
</dbReference>
<evidence type="ECO:0000259" key="6">
    <source>
        <dbReference type="Pfam" id="PF04545"/>
    </source>
</evidence>
<dbReference type="eggNOG" id="COG0568">
    <property type="taxonomic scope" value="Bacteria"/>
</dbReference>
<organism evidence="7 8">
    <name type="scientific">Flavonifractor plautii 1_3_50AFAA</name>
    <dbReference type="NCBI Taxonomy" id="742738"/>
    <lineage>
        <taxon>Bacteria</taxon>
        <taxon>Bacillati</taxon>
        <taxon>Bacillota</taxon>
        <taxon>Clostridia</taxon>
        <taxon>Eubacteriales</taxon>
        <taxon>Oscillospiraceae</taxon>
        <taxon>Flavonifractor</taxon>
    </lineage>
</organism>
<feature type="domain" description="RNA polymerase sigma-70 region 4" evidence="6">
    <location>
        <begin position="148"/>
        <end position="196"/>
    </location>
</feature>
<evidence type="ECO:0000313" key="7">
    <source>
        <dbReference type="EMBL" id="KGF56824.1"/>
    </source>
</evidence>
<dbReference type="EMBL" id="ADLO01000027">
    <property type="protein sequence ID" value="KGF56824.1"/>
    <property type="molecule type" value="Genomic_DNA"/>
</dbReference>
<dbReference type="Gene3D" id="1.10.1740.10">
    <property type="match status" value="1"/>
</dbReference>
<dbReference type="InterPro" id="IPR013325">
    <property type="entry name" value="RNA_pol_sigma_r2"/>
</dbReference>
<sequence>MSNEELAVAIRAGERDKLMELWGQVRRLVHDMAYKRLRATNGAGGVTLDDLMQAGFLGFLEAVRAYDPSAGFRFTSYLTYPVKSAFSEAEGRRSEKQKRDPIFSAVSIDAPLDEGEGEPLTLADVIPDPQATEALEGVGVWDTLHRAVEGLPEGQREEIRRRYWLNQTTAEISTATGVPEKEVRKLEAAALRALRHPRISRGLRTYM</sequence>
<comment type="caution">
    <text evidence="7">The sequence shown here is derived from an EMBL/GenBank/DDBJ whole genome shotgun (WGS) entry which is preliminary data.</text>
</comment>
<accession>A0A096DH50</accession>
<dbReference type="AlphaFoldDB" id="A0A096DH50"/>
<evidence type="ECO:0000256" key="2">
    <source>
        <dbReference type="ARBA" id="ARBA00023082"/>
    </source>
</evidence>
<evidence type="ECO:0000259" key="5">
    <source>
        <dbReference type="Pfam" id="PF04542"/>
    </source>
</evidence>
<evidence type="ECO:0000256" key="3">
    <source>
        <dbReference type="ARBA" id="ARBA00023125"/>
    </source>
</evidence>